<comment type="caution">
    <text evidence="5">The sequence shown here is derived from an EMBL/GenBank/DDBJ whole genome shotgun (WGS) entry which is preliminary data.</text>
</comment>
<dbReference type="EMBL" id="CAJNOO010004388">
    <property type="protein sequence ID" value="CAF1379499.1"/>
    <property type="molecule type" value="Genomic_DNA"/>
</dbReference>
<proteinExistence type="predicted"/>
<name>A0A819XM69_9BILA</name>
<protein>
    <submittedName>
        <fullName evidence="5">Uncharacterized protein</fullName>
    </submittedName>
</protein>
<evidence type="ECO:0000313" key="2">
    <source>
        <dbReference type="EMBL" id="CAF1379499.1"/>
    </source>
</evidence>
<evidence type="ECO:0000313" key="5">
    <source>
        <dbReference type="EMBL" id="CAF4143991.1"/>
    </source>
</evidence>
<dbReference type="Proteomes" id="UP000663874">
    <property type="component" value="Unassembled WGS sequence"/>
</dbReference>
<organism evidence="5 6">
    <name type="scientific">Rotaria sordida</name>
    <dbReference type="NCBI Taxonomy" id="392033"/>
    <lineage>
        <taxon>Eukaryota</taxon>
        <taxon>Metazoa</taxon>
        <taxon>Spiralia</taxon>
        <taxon>Gnathifera</taxon>
        <taxon>Rotifera</taxon>
        <taxon>Eurotatoria</taxon>
        <taxon>Bdelloidea</taxon>
        <taxon>Philodinida</taxon>
        <taxon>Philodinidae</taxon>
        <taxon>Rotaria</taxon>
    </lineage>
</organism>
<dbReference type="EMBL" id="CAJNOU010006232">
    <property type="protein sequence ID" value="CAF1499942.1"/>
    <property type="molecule type" value="Genomic_DNA"/>
</dbReference>
<feature type="signal peptide" evidence="1">
    <location>
        <begin position="1"/>
        <end position="19"/>
    </location>
</feature>
<evidence type="ECO:0000313" key="3">
    <source>
        <dbReference type="EMBL" id="CAF1499942.1"/>
    </source>
</evidence>
<evidence type="ECO:0000313" key="6">
    <source>
        <dbReference type="Proteomes" id="UP000663874"/>
    </source>
</evidence>
<dbReference type="Proteomes" id="UP000663823">
    <property type="component" value="Unassembled WGS sequence"/>
</dbReference>
<keyword evidence="1" id="KW-0732">Signal</keyword>
<gene>
    <name evidence="5" type="ORF">FNK824_LOCUS33340</name>
    <name evidence="4" type="ORF">OTI717_LOCUS9950</name>
    <name evidence="2" type="ORF">RFH988_LOCUS33770</name>
    <name evidence="3" type="ORF">SEV965_LOCUS36016</name>
</gene>
<accession>A0A819XM69</accession>
<evidence type="ECO:0000313" key="4">
    <source>
        <dbReference type="EMBL" id="CAF3661330.1"/>
    </source>
</evidence>
<feature type="chain" id="PRO_5036416005" evidence="1">
    <location>
        <begin position="20"/>
        <end position="206"/>
    </location>
</feature>
<sequence length="206" mass="23699">MMIITFLLLIFPLINLITSQIPNPIRYRLTVTDNLSRQHYAIDKKFYKMSRKVYSLDEDPSSVSNSQTIYVPSEGRTYSFNLKSSPPCIANRGAPSNGMDYWADLVKGYGGENKTYDKIIIDEDCGGPCLTWLNHYDSTAVGYIIDNRLYIRQADSIPIKIISTLHDRYTGKFVSTTVVRFTDWNLRKIPDSEFEFPIDTKQCYFA</sequence>
<dbReference type="AlphaFoldDB" id="A0A819XM69"/>
<dbReference type="OrthoDB" id="9984151at2759"/>
<dbReference type="Proteomes" id="UP000663889">
    <property type="component" value="Unassembled WGS sequence"/>
</dbReference>
<dbReference type="EMBL" id="CAJOAX010000872">
    <property type="protein sequence ID" value="CAF3661330.1"/>
    <property type="molecule type" value="Genomic_DNA"/>
</dbReference>
<reference evidence="5" key="1">
    <citation type="submission" date="2021-02" db="EMBL/GenBank/DDBJ databases">
        <authorList>
            <person name="Nowell W R."/>
        </authorList>
    </citation>
    <scope>NUCLEOTIDE SEQUENCE</scope>
</reference>
<dbReference type="Proteomes" id="UP000663882">
    <property type="component" value="Unassembled WGS sequence"/>
</dbReference>
<evidence type="ECO:0000256" key="1">
    <source>
        <dbReference type="SAM" id="SignalP"/>
    </source>
</evidence>
<dbReference type="EMBL" id="CAJOBE010012112">
    <property type="protein sequence ID" value="CAF4143991.1"/>
    <property type="molecule type" value="Genomic_DNA"/>
</dbReference>